<dbReference type="Pfam" id="PF07690">
    <property type="entry name" value="MFS_1"/>
    <property type="match status" value="1"/>
</dbReference>
<reference evidence="8" key="1">
    <citation type="submission" date="2022-03" db="EMBL/GenBank/DDBJ databases">
        <title>Streptomyces 7R015 and 7R016 isolated from Barleria lupulina in Thailand.</title>
        <authorList>
            <person name="Kanchanasin P."/>
            <person name="Phongsopitanun W."/>
            <person name="Tanasupawat S."/>
        </authorList>
    </citation>
    <scope>NUCLEOTIDE SEQUENCE</scope>
    <source>
        <strain evidence="8">7R016</strain>
    </source>
</reference>
<feature type="transmembrane region" description="Helical" evidence="6">
    <location>
        <begin position="63"/>
        <end position="88"/>
    </location>
</feature>
<feature type="transmembrane region" description="Helical" evidence="6">
    <location>
        <begin position="130"/>
        <end position="150"/>
    </location>
</feature>
<feature type="transmembrane region" description="Helical" evidence="6">
    <location>
        <begin position="6"/>
        <end position="27"/>
    </location>
</feature>
<evidence type="ECO:0000256" key="4">
    <source>
        <dbReference type="ARBA" id="ARBA00022989"/>
    </source>
</evidence>
<keyword evidence="5 6" id="KW-0472">Membrane</keyword>
<evidence type="ECO:0000256" key="3">
    <source>
        <dbReference type="ARBA" id="ARBA00022692"/>
    </source>
</evidence>
<feature type="transmembrane region" description="Helical" evidence="6">
    <location>
        <begin position="100"/>
        <end position="118"/>
    </location>
</feature>
<comment type="subcellular location">
    <subcellularLocation>
        <location evidence="1">Cell membrane</location>
        <topology evidence="1">Multi-pass membrane protein</topology>
    </subcellularLocation>
</comment>
<evidence type="ECO:0000313" key="8">
    <source>
        <dbReference type="EMBL" id="MCI3245789.1"/>
    </source>
</evidence>
<gene>
    <name evidence="8" type="ORF">MQN93_39440</name>
</gene>
<proteinExistence type="predicted"/>
<keyword evidence="3 6" id="KW-0812">Transmembrane</keyword>
<dbReference type="Gene3D" id="1.20.1250.20">
    <property type="entry name" value="MFS general substrate transporter like domains"/>
    <property type="match status" value="1"/>
</dbReference>
<evidence type="ECO:0000313" key="9">
    <source>
        <dbReference type="Proteomes" id="UP001165270"/>
    </source>
</evidence>
<evidence type="ECO:0000256" key="2">
    <source>
        <dbReference type="ARBA" id="ARBA00022448"/>
    </source>
</evidence>
<protein>
    <submittedName>
        <fullName evidence="8">MFS transporter</fullName>
    </submittedName>
</protein>
<dbReference type="PANTHER" id="PTHR23511">
    <property type="entry name" value="SYNAPTIC VESICLE GLYCOPROTEIN 2"/>
    <property type="match status" value="1"/>
</dbReference>
<name>A0ABS9XUP8_9ACTN</name>
<dbReference type="RefSeq" id="WP_242713280.1">
    <property type="nucleotide sequence ID" value="NZ_JALDAX010000024.1"/>
</dbReference>
<feature type="domain" description="Major facilitator superfamily (MFS) profile" evidence="7">
    <location>
        <begin position="1"/>
        <end position="154"/>
    </location>
</feature>
<feature type="transmembrane region" description="Helical" evidence="6">
    <location>
        <begin position="34"/>
        <end position="57"/>
    </location>
</feature>
<dbReference type="Proteomes" id="UP001165270">
    <property type="component" value="Unassembled WGS sequence"/>
</dbReference>
<evidence type="ECO:0000256" key="5">
    <source>
        <dbReference type="ARBA" id="ARBA00023136"/>
    </source>
</evidence>
<comment type="caution">
    <text evidence="8">The sequence shown here is derived from an EMBL/GenBank/DDBJ whole genome shotgun (WGS) entry which is preliminary data.</text>
</comment>
<dbReference type="InterPro" id="IPR036259">
    <property type="entry name" value="MFS_trans_sf"/>
</dbReference>
<evidence type="ECO:0000256" key="1">
    <source>
        <dbReference type="ARBA" id="ARBA00004651"/>
    </source>
</evidence>
<accession>A0ABS9XUP8</accession>
<dbReference type="EMBL" id="JALDAX010000024">
    <property type="protein sequence ID" value="MCI3245789.1"/>
    <property type="molecule type" value="Genomic_DNA"/>
</dbReference>
<dbReference type="SUPFAM" id="SSF103473">
    <property type="entry name" value="MFS general substrate transporter"/>
    <property type="match status" value="1"/>
</dbReference>
<keyword evidence="9" id="KW-1185">Reference proteome</keyword>
<keyword evidence="4 6" id="KW-1133">Transmembrane helix</keyword>
<dbReference type="InterPro" id="IPR011701">
    <property type="entry name" value="MFS"/>
</dbReference>
<evidence type="ECO:0000256" key="6">
    <source>
        <dbReference type="SAM" id="Phobius"/>
    </source>
</evidence>
<dbReference type="InterPro" id="IPR020846">
    <property type="entry name" value="MFS_dom"/>
</dbReference>
<sequence length="159" mass="16334">MNSESLSYRATAASMTTIGGIAIAFAVGPAMDRLGAYGSLSALYFAGCGFLALMGLVLGSPVWMVLASIFLIGCTISGGQKSVIALAAAFYPEEVRSTGIGWALGIGRIGGIVGPMIVGGLLADGMSNEQLFMILMVPTALCGLIVLYLGHRAKRLQLA</sequence>
<keyword evidence="2" id="KW-0813">Transport</keyword>
<organism evidence="8 9">
    <name type="scientific">Streptomyces spinosisporus</name>
    <dbReference type="NCBI Taxonomy" id="2927582"/>
    <lineage>
        <taxon>Bacteria</taxon>
        <taxon>Bacillati</taxon>
        <taxon>Actinomycetota</taxon>
        <taxon>Actinomycetes</taxon>
        <taxon>Kitasatosporales</taxon>
        <taxon>Streptomycetaceae</taxon>
        <taxon>Streptomyces</taxon>
    </lineage>
</organism>
<evidence type="ECO:0000259" key="7">
    <source>
        <dbReference type="PROSITE" id="PS50850"/>
    </source>
</evidence>
<dbReference type="PROSITE" id="PS50850">
    <property type="entry name" value="MFS"/>
    <property type="match status" value="1"/>
</dbReference>
<dbReference type="PANTHER" id="PTHR23511:SF34">
    <property type="entry name" value="SYNAPTIC VESICLE GLYCOPROTEIN 2"/>
    <property type="match status" value="1"/>
</dbReference>